<keyword evidence="2" id="KW-0812">Transmembrane</keyword>
<keyword evidence="2" id="KW-1133">Transmembrane helix</keyword>
<feature type="transmembrane region" description="Helical" evidence="2">
    <location>
        <begin position="12"/>
        <end position="28"/>
    </location>
</feature>
<evidence type="ECO:0000256" key="2">
    <source>
        <dbReference type="SAM" id="Phobius"/>
    </source>
</evidence>
<gene>
    <name evidence="3" type="ORF">PPACK8108_LOCUS19956</name>
</gene>
<feature type="compositionally biased region" description="Polar residues" evidence="1">
    <location>
        <begin position="246"/>
        <end position="264"/>
    </location>
</feature>
<feature type="compositionally biased region" description="Basic and acidic residues" evidence="1">
    <location>
        <begin position="268"/>
        <end position="285"/>
    </location>
</feature>
<dbReference type="AlphaFoldDB" id="A0AAV0BGB4"/>
<dbReference type="Proteomes" id="UP001153365">
    <property type="component" value="Unassembled WGS sequence"/>
</dbReference>
<reference evidence="3" key="1">
    <citation type="submission" date="2022-06" db="EMBL/GenBank/DDBJ databases">
        <authorList>
            <consortium name="SYNGENTA / RWTH Aachen University"/>
        </authorList>
    </citation>
    <scope>NUCLEOTIDE SEQUENCE</scope>
</reference>
<sequence length="314" mass="36931">MEKMYFLSKRIYFINFWMSFINLVYFFNNFTQSQATQIFGNLKSLKNHSPPKFQKMEWNPRFHDEAFLVNNGNKKAATFTVKSESLTENSFHSVRHLWIETTPGVGVLTIKIVQRKNILDAINLFKKKYNVRIETTGKEKYICPITAELYTTIEVVNHEAQPHSVHVLTGSDLKEKSIIVRTLDLENDFFIITRENGDNCIKIKSRMNEHDESRFICRWKSSSNKRDWIGFDKKTDLNKLPRTEIKNQPYTKPDFTNQPSGNPSKKNKPSEDSDPKEKRIKNSEESKFIELKFPHKIEKNKSDFILEYMLLSLT</sequence>
<evidence type="ECO:0000256" key="1">
    <source>
        <dbReference type="SAM" id="MobiDB-lite"/>
    </source>
</evidence>
<feature type="region of interest" description="Disordered" evidence="1">
    <location>
        <begin position="242"/>
        <end position="285"/>
    </location>
</feature>
<dbReference type="EMBL" id="CALTRL010005723">
    <property type="protein sequence ID" value="CAH7685435.1"/>
    <property type="molecule type" value="Genomic_DNA"/>
</dbReference>
<accession>A0AAV0BGB4</accession>
<evidence type="ECO:0000313" key="4">
    <source>
        <dbReference type="Proteomes" id="UP001153365"/>
    </source>
</evidence>
<organism evidence="3 4">
    <name type="scientific">Phakopsora pachyrhizi</name>
    <name type="common">Asian soybean rust disease fungus</name>
    <dbReference type="NCBI Taxonomy" id="170000"/>
    <lineage>
        <taxon>Eukaryota</taxon>
        <taxon>Fungi</taxon>
        <taxon>Dikarya</taxon>
        <taxon>Basidiomycota</taxon>
        <taxon>Pucciniomycotina</taxon>
        <taxon>Pucciniomycetes</taxon>
        <taxon>Pucciniales</taxon>
        <taxon>Phakopsoraceae</taxon>
        <taxon>Phakopsora</taxon>
    </lineage>
</organism>
<name>A0AAV0BGB4_PHAPC</name>
<keyword evidence="4" id="KW-1185">Reference proteome</keyword>
<proteinExistence type="predicted"/>
<evidence type="ECO:0000313" key="3">
    <source>
        <dbReference type="EMBL" id="CAH7685435.1"/>
    </source>
</evidence>
<protein>
    <submittedName>
        <fullName evidence="3">Expressed protein</fullName>
    </submittedName>
</protein>
<comment type="caution">
    <text evidence="3">The sequence shown here is derived from an EMBL/GenBank/DDBJ whole genome shotgun (WGS) entry which is preliminary data.</text>
</comment>
<keyword evidence="2" id="KW-0472">Membrane</keyword>